<reference evidence="1 2" key="1">
    <citation type="journal article" date="2012" name="Science">
        <title>The Paleozoic origin of enzymatic lignin decomposition reconstructed from 31 fungal genomes.</title>
        <authorList>
            <person name="Floudas D."/>
            <person name="Binder M."/>
            <person name="Riley R."/>
            <person name="Barry K."/>
            <person name="Blanchette R.A."/>
            <person name="Henrissat B."/>
            <person name="Martinez A.T."/>
            <person name="Otillar R."/>
            <person name="Spatafora J.W."/>
            <person name="Yadav J.S."/>
            <person name="Aerts A."/>
            <person name="Benoit I."/>
            <person name="Boyd A."/>
            <person name="Carlson A."/>
            <person name="Copeland A."/>
            <person name="Coutinho P.M."/>
            <person name="de Vries R.P."/>
            <person name="Ferreira P."/>
            <person name="Findley K."/>
            <person name="Foster B."/>
            <person name="Gaskell J."/>
            <person name="Glotzer D."/>
            <person name="Gorecki P."/>
            <person name="Heitman J."/>
            <person name="Hesse C."/>
            <person name="Hori C."/>
            <person name="Igarashi K."/>
            <person name="Jurgens J.A."/>
            <person name="Kallen N."/>
            <person name="Kersten P."/>
            <person name="Kohler A."/>
            <person name="Kuees U."/>
            <person name="Kumar T.K.A."/>
            <person name="Kuo A."/>
            <person name="LaButti K."/>
            <person name="Larrondo L.F."/>
            <person name="Lindquist E."/>
            <person name="Ling A."/>
            <person name="Lombard V."/>
            <person name="Lucas S."/>
            <person name="Lundell T."/>
            <person name="Martin R."/>
            <person name="McLaughlin D.J."/>
            <person name="Morgenstern I."/>
            <person name="Morin E."/>
            <person name="Murat C."/>
            <person name="Nagy L.G."/>
            <person name="Nolan M."/>
            <person name="Ohm R.A."/>
            <person name="Patyshakuliyeva A."/>
            <person name="Rokas A."/>
            <person name="Ruiz-Duenas F.J."/>
            <person name="Sabat G."/>
            <person name="Salamov A."/>
            <person name="Samejima M."/>
            <person name="Schmutz J."/>
            <person name="Slot J.C."/>
            <person name="St John F."/>
            <person name="Stenlid J."/>
            <person name="Sun H."/>
            <person name="Sun S."/>
            <person name="Syed K."/>
            <person name="Tsang A."/>
            <person name="Wiebenga A."/>
            <person name="Young D."/>
            <person name="Pisabarro A."/>
            <person name="Eastwood D.C."/>
            <person name="Martin F."/>
            <person name="Cullen D."/>
            <person name="Grigoriev I.V."/>
            <person name="Hibbett D.S."/>
        </authorList>
    </citation>
    <scope>NUCLEOTIDE SEQUENCE [LARGE SCALE GENOMIC DNA]</scope>
    <source>
        <strain evidence="1 2">DJM-731 SS1</strain>
    </source>
</reference>
<organism evidence="1 2">
    <name type="scientific">Dacryopinax primogenitus (strain DJM 731)</name>
    <name type="common">Brown rot fungus</name>
    <dbReference type="NCBI Taxonomy" id="1858805"/>
    <lineage>
        <taxon>Eukaryota</taxon>
        <taxon>Fungi</taxon>
        <taxon>Dikarya</taxon>
        <taxon>Basidiomycota</taxon>
        <taxon>Agaricomycotina</taxon>
        <taxon>Dacrymycetes</taxon>
        <taxon>Dacrymycetales</taxon>
        <taxon>Dacrymycetaceae</taxon>
        <taxon>Dacryopinax</taxon>
    </lineage>
</organism>
<dbReference type="HOGENOM" id="CLU_1447631_0_0_1"/>
<dbReference type="GeneID" id="63682993"/>
<proteinExistence type="predicted"/>
<dbReference type="RefSeq" id="XP_040631480.1">
    <property type="nucleotide sequence ID" value="XM_040767931.1"/>
</dbReference>
<keyword evidence="2" id="KW-1185">Reference proteome</keyword>
<dbReference type="AlphaFoldDB" id="M5G2X8"/>
<protein>
    <submittedName>
        <fullName evidence="1">Uncharacterized protein</fullName>
    </submittedName>
</protein>
<evidence type="ECO:0000313" key="2">
    <source>
        <dbReference type="Proteomes" id="UP000030653"/>
    </source>
</evidence>
<accession>M5G2X8</accession>
<dbReference type="EMBL" id="JH795857">
    <property type="protein sequence ID" value="EJU04586.1"/>
    <property type="molecule type" value="Genomic_DNA"/>
</dbReference>
<dbReference type="Proteomes" id="UP000030653">
    <property type="component" value="Unassembled WGS sequence"/>
</dbReference>
<sequence>MSPNAPRLSDNSLPPIARLREKFERLLSHPDQIIPVLGDLLALPSDAIHYHPGAQYHSCTPDLPVRISSQDRLPGQYEQLILNVAIRIRWIAVNGFLTQRAMGDSLVQLEVLVVKIHRELPLQLNFQRNEGRLDPGKHEKAHTLVTGGTRAVMHESGFVRFVALPTDLAMQASFSARNLSYWIAHLT</sequence>
<gene>
    <name evidence="1" type="ORF">DACRYDRAFT_104471</name>
</gene>
<evidence type="ECO:0000313" key="1">
    <source>
        <dbReference type="EMBL" id="EJU04586.1"/>
    </source>
</evidence>
<name>M5G2X8_DACPD</name>